<name>A0A3D9HXU5_9PROT</name>
<evidence type="ECO:0000256" key="2">
    <source>
        <dbReference type="ARBA" id="ARBA00013855"/>
    </source>
</evidence>
<accession>A0A3D9HXU5</accession>
<dbReference type="GO" id="GO:0008360">
    <property type="term" value="P:regulation of cell shape"/>
    <property type="evidence" value="ECO:0007669"/>
    <property type="project" value="UniProtKB-KW"/>
</dbReference>
<evidence type="ECO:0000256" key="4">
    <source>
        <dbReference type="ARBA" id="ARBA00032089"/>
    </source>
</evidence>
<dbReference type="InterPro" id="IPR042175">
    <property type="entry name" value="Cell/Rod_MreC_2"/>
</dbReference>
<dbReference type="InterPro" id="IPR007221">
    <property type="entry name" value="MreC"/>
</dbReference>
<comment type="function">
    <text evidence="5">Involved in formation and maintenance of cell shape.</text>
</comment>
<feature type="domain" description="Rod shape-determining protein MreC beta-barrel core" evidence="6">
    <location>
        <begin position="132"/>
        <end position="262"/>
    </location>
</feature>
<dbReference type="Gene3D" id="2.40.10.350">
    <property type="entry name" value="Rod shape-determining protein MreC, domain 2"/>
    <property type="match status" value="1"/>
</dbReference>
<evidence type="ECO:0000313" key="8">
    <source>
        <dbReference type="Proteomes" id="UP000256845"/>
    </source>
</evidence>
<evidence type="ECO:0000256" key="1">
    <source>
        <dbReference type="ARBA" id="ARBA00009369"/>
    </source>
</evidence>
<proteinExistence type="inferred from homology"/>
<dbReference type="PANTHER" id="PTHR34138:SF1">
    <property type="entry name" value="CELL SHAPE-DETERMINING PROTEIN MREC"/>
    <property type="match status" value="1"/>
</dbReference>
<gene>
    <name evidence="7" type="ORF">DFP90_101994</name>
</gene>
<evidence type="ECO:0000256" key="3">
    <source>
        <dbReference type="ARBA" id="ARBA00022960"/>
    </source>
</evidence>
<protein>
    <recommendedName>
        <fullName evidence="2 5">Cell shape-determining protein MreC</fullName>
    </recommendedName>
    <alternativeName>
        <fullName evidence="4 5">Cell shape protein MreC</fullName>
    </alternativeName>
</protein>
<dbReference type="PANTHER" id="PTHR34138">
    <property type="entry name" value="CELL SHAPE-DETERMINING PROTEIN MREC"/>
    <property type="match status" value="1"/>
</dbReference>
<keyword evidence="8" id="KW-1185">Reference proteome</keyword>
<sequence>MTRIAALRTVLQRFAFMLLLGSAAAIMVMGRTNPEAFQQARTVVTDATTPILDVLSRPTATVNHWVAEVKALVSLREENQRLREENARLLQWQAAARILDVENRELQALLAYDRKDAMRYVTGRVVGLGGTFVRSVLLNIGTNDGVRTGQVAVVGEGLIGRVAETGKFSSRVLLVSDLNSRIPVIVEETRVRAVLAGDNSLQPQIVYLSADSEIKEGQRIVTSGHGGAFPPGIPVGVVASVGDAGVRVKLFAEADSQEYIRLMDFGLRGVLESSAEGQ</sequence>
<organism evidence="7 8">
    <name type="scientific">Aestuariispira insulae</name>
    <dbReference type="NCBI Taxonomy" id="1461337"/>
    <lineage>
        <taxon>Bacteria</taxon>
        <taxon>Pseudomonadati</taxon>
        <taxon>Pseudomonadota</taxon>
        <taxon>Alphaproteobacteria</taxon>
        <taxon>Rhodospirillales</taxon>
        <taxon>Kiloniellaceae</taxon>
        <taxon>Aestuariispira</taxon>
    </lineage>
</organism>
<dbReference type="InterPro" id="IPR055342">
    <property type="entry name" value="MreC_beta-barrel_core"/>
</dbReference>
<dbReference type="GO" id="GO:0005886">
    <property type="term" value="C:plasma membrane"/>
    <property type="evidence" value="ECO:0007669"/>
    <property type="project" value="TreeGrafter"/>
</dbReference>
<dbReference type="EMBL" id="QRDW01000001">
    <property type="protein sequence ID" value="RED54191.1"/>
    <property type="molecule type" value="Genomic_DNA"/>
</dbReference>
<evidence type="ECO:0000313" key="7">
    <source>
        <dbReference type="EMBL" id="RED54191.1"/>
    </source>
</evidence>
<comment type="similarity">
    <text evidence="1 5">Belongs to the MreC family.</text>
</comment>
<dbReference type="Pfam" id="PF04085">
    <property type="entry name" value="MreC"/>
    <property type="match status" value="1"/>
</dbReference>
<dbReference type="Gene3D" id="2.40.10.340">
    <property type="entry name" value="Rod shape-determining protein MreC, domain 1"/>
    <property type="match status" value="1"/>
</dbReference>
<evidence type="ECO:0000259" key="6">
    <source>
        <dbReference type="Pfam" id="PF04085"/>
    </source>
</evidence>
<keyword evidence="3 5" id="KW-0133">Cell shape</keyword>
<reference evidence="7 8" key="1">
    <citation type="submission" date="2018-07" db="EMBL/GenBank/DDBJ databases">
        <title>Genomic Encyclopedia of Type Strains, Phase III (KMG-III): the genomes of soil and plant-associated and newly described type strains.</title>
        <authorList>
            <person name="Whitman W."/>
        </authorList>
    </citation>
    <scope>NUCLEOTIDE SEQUENCE [LARGE SCALE GENOMIC DNA]</scope>
    <source>
        <strain evidence="7 8">CECT 8488</strain>
    </source>
</reference>
<evidence type="ECO:0000256" key="5">
    <source>
        <dbReference type="PIRNR" id="PIRNR038471"/>
    </source>
</evidence>
<comment type="caution">
    <text evidence="7">The sequence shown here is derived from an EMBL/GenBank/DDBJ whole genome shotgun (WGS) entry which is preliminary data.</text>
</comment>
<dbReference type="Proteomes" id="UP000256845">
    <property type="component" value="Unassembled WGS sequence"/>
</dbReference>
<dbReference type="PIRSF" id="PIRSF038471">
    <property type="entry name" value="MreC"/>
    <property type="match status" value="1"/>
</dbReference>
<dbReference type="InterPro" id="IPR042177">
    <property type="entry name" value="Cell/Rod_1"/>
</dbReference>
<dbReference type="AlphaFoldDB" id="A0A3D9HXU5"/>
<dbReference type="NCBIfam" id="TIGR00219">
    <property type="entry name" value="mreC"/>
    <property type="match status" value="1"/>
</dbReference>